<dbReference type="InterPro" id="IPR002110">
    <property type="entry name" value="Ankyrin_rpt"/>
</dbReference>
<dbReference type="Proteomes" id="UP001480595">
    <property type="component" value="Unassembled WGS sequence"/>
</dbReference>
<organism evidence="4 5">
    <name type="scientific">Apiospora phragmitis</name>
    <dbReference type="NCBI Taxonomy" id="2905665"/>
    <lineage>
        <taxon>Eukaryota</taxon>
        <taxon>Fungi</taxon>
        <taxon>Dikarya</taxon>
        <taxon>Ascomycota</taxon>
        <taxon>Pezizomycotina</taxon>
        <taxon>Sordariomycetes</taxon>
        <taxon>Xylariomycetidae</taxon>
        <taxon>Amphisphaeriales</taxon>
        <taxon>Apiosporaceae</taxon>
        <taxon>Apiospora</taxon>
    </lineage>
</organism>
<reference evidence="4 5" key="1">
    <citation type="submission" date="2023-01" db="EMBL/GenBank/DDBJ databases">
        <title>Analysis of 21 Apiospora genomes using comparative genomics revels a genus with tremendous synthesis potential of carbohydrate active enzymes and secondary metabolites.</title>
        <authorList>
            <person name="Sorensen T."/>
        </authorList>
    </citation>
    <scope>NUCLEOTIDE SEQUENCE [LARGE SCALE GENOMIC DNA]</scope>
    <source>
        <strain evidence="4 5">CBS 135458</strain>
    </source>
</reference>
<dbReference type="InterPro" id="IPR036770">
    <property type="entry name" value="Ankyrin_rpt-contain_sf"/>
</dbReference>
<feature type="repeat" description="ANK" evidence="3">
    <location>
        <begin position="132"/>
        <end position="164"/>
    </location>
</feature>
<dbReference type="PANTHER" id="PTHR24126:SF14">
    <property type="entry name" value="ANK_REP_REGION DOMAIN-CONTAINING PROTEIN"/>
    <property type="match status" value="1"/>
</dbReference>
<evidence type="ECO:0000256" key="1">
    <source>
        <dbReference type="ARBA" id="ARBA00022737"/>
    </source>
</evidence>
<keyword evidence="1" id="KW-0677">Repeat</keyword>
<dbReference type="PROSITE" id="PS50297">
    <property type="entry name" value="ANK_REP_REGION"/>
    <property type="match status" value="1"/>
</dbReference>
<evidence type="ECO:0000256" key="2">
    <source>
        <dbReference type="ARBA" id="ARBA00023043"/>
    </source>
</evidence>
<dbReference type="RefSeq" id="XP_066716177.1">
    <property type="nucleotide sequence ID" value="XM_066856908.1"/>
</dbReference>
<sequence length="579" mass="64537">MTSNILLDRDKDLALQKSSRLARLPPELHLIIAMRSDSDETLFALIRTCKWLFGVYGDALYKRNIRHDNGSAVFKISRNGEVAAFQHLERVAASMKEGLPALNRVQFRSLQGQIFIGSSLEDRSLCPFPAENSFTALHWAAAGGHSGAVQWLIAKGAEYGVLGRSLEERFMPMLMGRRGIRSAFIGCISKSCTPLFIAVCAGHLEASRRLLDAGSTLDAYPDQDSEVTILDVAIIYGHVDLIRHLVQNGHYNPARGYLYTAVASKERTKSLRCLAGLGHEIFEVLRFLIVTEYSDAISEVLAMLQDSGMGLDLNRADACDPSRNQATALLLTCITRCKIYKEKRKDFTRVVRFLISKGADVNYQVQARHPRRGGAIHLLESALLLENDNGALVQDLIEGGARVRRPSGEQSLIDIYVQALYLGSELRHDFRMTRAHGSQTLAGIPSRPCIAVYKVKLILDHGACLTRHKSYGLLQLELVYRLATSKSHARMGPRAAELSLLQVLVDSGTSREPDARIDSISSPSYLFRALVGRHYDVARIFLRRGGTCFGVSDRMTYVYERYDQMPDDLRNQIDGAYFL</sequence>
<evidence type="ECO:0000313" key="5">
    <source>
        <dbReference type="Proteomes" id="UP001480595"/>
    </source>
</evidence>
<dbReference type="GeneID" id="92089971"/>
<dbReference type="SUPFAM" id="SSF48403">
    <property type="entry name" value="Ankyrin repeat"/>
    <property type="match status" value="1"/>
</dbReference>
<name>A0ABR1VG58_9PEZI</name>
<dbReference type="PANTHER" id="PTHR24126">
    <property type="entry name" value="ANKYRIN REPEAT, PH AND SEC7 DOMAIN CONTAINING PROTEIN SECG-RELATED"/>
    <property type="match status" value="1"/>
</dbReference>
<dbReference type="SMART" id="SM00248">
    <property type="entry name" value="ANK"/>
    <property type="match status" value="5"/>
</dbReference>
<dbReference type="EMBL" id="JAQQWL010000006">
    <property type="protein sequence ID" value="KAK8068883.1"/>
    <property type="molecule type" value="Genomic_DNA"/>
</dbReference>
<keyword evidence="5" id="KW-1185">Reference proteome</keyword>
<evidence type="ECO:0000313" key="4">
    <source>
        <dbReference type="EMBL" id="KAK8068883.1"/>
    </source>
</evidence>
<evidence type="ECO:0008006" key="6">
    <source>
        <dbReference type="Google" id="ProtNLM"/>
    </source>
</evidence>
<evidence type="ECO:0000256" key="3">
    <source>
        <dbReference type="PROSITE-ProRule" id="PRU00023"/>
    </source>
</evidence>
<dbReference type="Gene3D" id="1.25.40.20">
    <property type="entry name" value="Ankyrin repeat-containing domain"/>
    <property type="match status" value="2"/>
</dbReference>
<comment type="caution">
    <text evidence="4">The sequence shown here is derived from an EMBL/GenBank/DDBJ whole genome shotgun (WGS) entry which is preliminary data.</text>
</comment>
<feature type="repeat" description="ANK" evidence="3">
    <location>
        <begin position="190"/>
        <end position="222"/>
    </location>
</feature>
<accession>A0ABR1VG58</accession>
<proteinExistence type="predicted"/>
<dbReference type="Pfam" id="PF12796">
    <property type="entry name" value="Ank_2"/>
    <property type="match status" value="1"/>
</dbReference>
<dbReference type="Pfam" id="PF00023">
    <property type="entry name" value="Ank"/>
    <property type="match status" value="1"/>
</dbReference>
<protein>
    <recommendedName>
        <fullName evidence="6">Ankyrin repeat protein</fullName>
    </recommendedName>
</protein>
<dbReference type="PROSITE" id="PS50088">
    <property type="entry name" value="ANK_REPEAT"/>
    <property type="match status" value="2"/>
</dbReference>
<gene>
    <name evidence="4" type="ORF">PG994_005499</name>
</gene>
<dbReference type="PRINTS" id="PR01415">
    <property type="entry name" value="ANKYRIN"/>
</dbReference>
<keyword evidence="2 3" id="KW-0040">ANK repeat</keyword>